<evidence type="ECO:0000256" key="1">
    <source>
        <dbReference type="ARBA" id="ARBA00022723"/>
    </source>
</evidence>
<dbReference type="Pfam" id="PF00903">
    <property type="entry name" value="Glyoxalase"/>
    <property type="match status" value="1"/>
</dbReference>
<proteinExistence type="predicted"/>
<evidence type="ECO:0000313" key="4">
    <source>
        <dbReference type="Proteomes" id="UP000199251"/>
    </source>
</evidence>
<dbReference type="GO" id="GO:0004493">
    <property type="term" value="F:methylmalonyl-CoA epimerase activity"/>
    <property type="evidence" value="ECO:0007669"/>
    <property type="project" value="TreeGrafter"/>
</dbReference>
<dbReference type="GO" id="GO:0046872">
    <property type="term" value="F:metal ion binding"/>
    <property type="evidence" value="ECO:0007669"/>
    <property type="project" value="UniProtKB-KW"/>
</dbReference>
<dbReference type="InterPro" id="IPR029068">
    <property type="entry name" value="Glyas_Bleomycin-R_OHBP_Dase"/>
</dbReference>
<organism evidence="3 4">
    <name type="scientific">Mycobacterium lentiflavum</name>
    <dbReference type="NCBI Taxonomy" id="141349"/>
    <lineage>
        <taxon>Bacteria</taxon>
        <taxon>Bacillati</taxon>
        <taxon>Actinomycetota</taxon>
        <taxon>Actinomycetes</taxon>
        <taxon>Mycobacteriales</taxon>
        <taxon>Mycobacteriaceae</taxon>
        <taxon>Mycobacterium</taxon>
        <taxon>Mycobacterium simiae complex</taxon>
    </lineage>
</organism>
<gene>
    <name evidence="3" type="ORF">BN1232_03179</name>
</gene>
<sequence>MTQATSLPQQPRTITHVGITVTDAQAAIDWYQRILGFQLLHEPQEYTAGEGYFGGLVADMLGPHVVSGKIAMMDAGNGVGLELFEFSDPKPDQRSADENTQFYLHKTGTFHFCVVDPDVEGLAQRIADTGGRKRSAVWEFAPGAGFYVCYCEDPFGNIVEIYSHSTCHIWSALAQSNKKAGAHQL</sequence>
<name>A0A0E4GYT5_MYCLN</name>
<keyword evidence="1" id="KW-0479">Metal-binding</keyword>
<dbReference type="RefSeq" id="WP_217493131.1">
    <property type="nucleotide sequence ID" value="NZ_CTEE01000001.1"/>
</dbReference>
<feature type="domain" description="VOC" evidence="2">
    <location>
        <begin position="13"/>
        <end position="164"/>
    </location>
</feature>
<dbReference type="Proteomes" id="UP000199251">
    <property type="component" value="Unassembled WGS sequence"/>
</dbReference>
<protein>
    <submittedName>
        <fullName evidence="3">Glyoxalase/bleomycin resistance protein</fullName>
    </submittedName>
</protein>
<dbReference type="Gene3D" id="3.10.180.10">
    <property type="entry name" value="2,3-Dihydroxybiphenyl 1,2-Dioxygenase, domain 1"/>
    <property type="match status" value="1"/>
</dbReference>
<dbReference type="STRING" id="141349.BN1232_03179"/>
<dbReference type="AlphaFoldDB" id="A0A0E4GYT5"/>
<dbReference type="SUPFAM" id="SSF54593">
    <property type="entry name" value="Glyoxalase/Bleomycin resistance protein/Dihydroxybiphenyl dioxygenase"/>
    <property type="match status" value="1"/>
</dbReference>
<dbReference type="GO" id="GO:0046491">
    <property type="term" value="P:L-methylmalonyl-CoA metabolic process"/>
    <property type="evidence" value="ECO:0007669"/>
    <property type="project" value="TreeGrafter"/>
</dbReference>
<dbReference type="PROSITE" id="PS51819">
    <property type="entry name" value="VOC"/>
    <property type="match status" value="1"/>
</dbReference>
<evidence type="ECO:0000313" key="3">
    <source>
        <dbReference type="EMBL" id="CQD14944.1"/>
    </source>
</evidence>
<dbReference type="PANTHER" id="PTHR43048">
    <property type="entry name" value="METHYLMALONYL-COA EPIMERASE"/>
    <property type="match status" value="1"/>
</dbReference>
<evidence type="ECO:0000259" key="2">
    <source>
        <dbReference type="PROSITE" id="PS51819"/>
    </source>
</evidence>
<dbReference type="InterPro" id="IPR037523">
    <property type="entry name" value="VOC_core"/>
</dbReference>
<accession>A0A0E4GYT5</accession>
<reference evidence="3 4" key="1">
    <citation type="submission" date="2015-03" db="EMBL/GenBank/DDBJ databases">
        <authorList>
            <person name="Urmite Genomes"/>
        </authorList>
    </citation>
    <scope>NUCLEOTIDE SEQUENCE [LARGE SCALE GENOMIC DNA]</scope>
    <source>
        <strain evidence="3 4">CSUR P1491</strain>
    </source>
</reference>
<dbReference type="InterPro" id="IPR004360">
    <property type="entry name" value="Glyas_Fos-R_dOase_dom"/>
</dbReference>
<dbReference type="EMBL" id="CTEE01000001">
    <property type="protein sequence ID" value="CQD14944.1"/>
    <property type="molecule type" value="Genomic_DNA"/>
</dbReference>
<dbReference type="InterPro" id="IPR051785">
    <property type="entry name" value="MMCE/EMCE_epimerase"/>
</dbReference>
<dbReference type="PANTHER" id="PTHR43048:SF6">
    <property type="entry name" value="BLR8189 PROTEIN"/>
    <property type="match status" value="1"/>
</dbReference>